<gene>
    <name evidence="3" type="ORF">WM2015_2733</name>
</gene>
<dbReference type="STRING" id="1579979.WM2015_2733"/>
<feature type="compositionally biased region" description="Polar residues" evidence="1">
    <location>
        <begin position="34"/>
        <end position="50"/>
    </location>
</feature>
<feature type="chain" id="PRO_5043489671" evidence="2">
    <location>
        <begin position="26"/>
        <end position="162"/>
    </location>
</feature>
<protein>
    <submittedName>
        <fullName evidence="3">Uncharacterized protein</fullName>
    </submittedName>
</protein>
<feature type="signal peptide" evidence="2">
    <location>
        <begin position="1"/>
        <end position="25"/>
    </location>
</feature>
<organism evidence="3 4">
    <name type="scientific">Wenzhouxiangella marina</name>
    <dbReference type="NCBI Taxonomy" id="1579979"/>
    <lineage>
        <taxon>Bacteria</taxon>
        <taxon>Pseudomonadati</taxon>
        <taxon>Pseudomonadota</taxon>
        <taxon>Gammaproteobacteria</taxon>
        <taxon>Chromatiales</taxon>
        <taxon>Wenzhouxiangellaceae</taxon>
        <taxon>Wenzhouxiangella</taxon>
    </lineage>
</organism>
<proteinExistence type="predicted"/>
<evidence type="ECO:0000313" key="3">
    <source>
        <dbReference type="EMBL" id="AKS43091.1"/>
    </source>
</evidence>
<keyword evidence="2" id="KW-0732">Signal</keyword>
<dbReference type="Proteomes" id="UP000066624">
    <property type="component" value="Chromosome"/>
</dbReference>
<name>A0A0K0XZP2_9GAMM</name>
<dbReference type="OrthoDB" id="5801841at2"/>
<evidence type="ECO:0000256" key="1">
    <source>
        <dbReference type="SAM" id="MobiDB-lite"/>
    </source>
</evidence>
<dbReference type="PROSITE" id="PS51257">
    <property type="entry name" value="PROKAR_LIPOPROTEIN"/>
    <property type="match status" value="1"/>
</dbReference>
<dbReference type="KEGG" id="wma:WM2015_2733"/>
<evidence type="ECO:0000313" key="4">
    <source>
        <dbReference type="Proteomes" id="UP000066624"/>
    </source>
</evidence>
<dbReference type="EMBL" id="CP012154">
    <property type="protein sequence ID" value="AKS43091.1"/>
    <property type="molecule type" value="Genomic_DNA"/>
</dbReference>
<dbReference type="RefSeq" id="WP_156201220.1">
    <property type="nucleotide sequence ID" value="NZ_CP012154.1"/>
</dbReference>
<evidence type="ECO:0000256" key="2">
    <source>
        <dbReference type="SAM" id="SignalP"/>
    </source>
</evidence>
<accession>A0A0K0XZP2</accession>
<reference evidence="4" key="1">
    <citation type="submission" date="2015-07" db="EMBL/GenBank/DDBJ databases">
        <authorList>
            <person name="Kim K.M."/>
        </authorList>
    </citation>
    <scope>NUCLEOTIDE SEQUENCE [LARGE SCALE GENOMIC DNA]</scope>
    <source>
        <strain evidence="4">KCTC 42284</strain>
    </source>
</reference>
<keyword evidence="4" id="KW-1185">Reference proteome</keyword>
<sequence length="162" mass="16922">MPSRLHLLALLVATALLGACSGSDSGDHPDTETGADSTPTAASETENGSESAPAAVMDSTAPPPARMTLEQAVEAARKDLVERAGSSMEAIEVVEARVVTWNDGSMGCPEPGMAYTQALVPGFFIHLRDANGDVYYHAGRSGQPFHCPEARRMPPMDPGDLG</sequence>
<dbReference type="AlphaFoldDB" id="A0A0K0XZP2"/>
<feature type="region of interest" description="Disordered" evidence="1">
    <location>
        <begin position="23"/>
        <end position="67"/>
    </location>
</feature>